<feature type="DNA-binding region" description="Homeobox" evidence="1">
    <location>
        <begin position="180"/>
        <end position="241"/>
    </location>
</feature>
<keyword evidence="6" id="KW-1185">Reference proteome</keyword>
<name>A0A2P6MW57_9EUKA</name>
<feature type="compositionally biased region" description="Basic residues" evidence="3">
    <location>
        <begin position="1"/>
        <end position="10"/>
    </location>
</feature>
<comment type="subcellular location">
    <subcellularLocation>
        <location evidence="1 2">Nucleus</location>
    </subcellularLocation>
</comment>
<feature type="region of interest" description="Disordered" evidence="3">
    <location>
        <begin position="90"/>
        <end position="114"/>
    </location>
</feature>
<evidence type="ECO:0000313" key="6">
    <source>
        <dbReference type="Proteomes" id="UP000241769"/>
    </source>
</evidence>
<feature type="compositionally biased region" description="Basic and acidic residues" evidence="3">
    <location>
        <begin position="242"/>
        <end position="328"/>
    </location>
</feature>
<dbReference type="Pfam" id="PF00046">
    <property type="entry name" value="Homeodomain"/>
    <property type="match status" value="1"/>
</dbReference>
<keyword evidence="1 2" id="KW-0371">Homeobox</keyword>
<dbReference type="GO" id="GO:0003677">
    <property type="term" value="F:DNA binding"/>
    <property type="evidence" value="ECO:0007669"/>
    <property type="project" value="UniProtKB-UniRule"/>
</dbReference>
<dbReference type="Proteomes" id="UP000241769">
    <property type="component" value="Unassembled WGS sequence"/>
</dbReference>
<proteinExistence type="predicted"/>
<dbReference type="InterPro" id="IPR009057">
    <property type="entry name" value="Homeodomain-like_sf"/>
</dbReference>
<keyword evidence="1 2" id="KW-0539">Nucleus</keyword>
<evidence type="ECO:0000259" key="4">
    <source>
        <dbReference type="PROSITE" id="PS50071"/>
    </source>
</evidence>
<dbReference type="InterPro" id="IPR001356">
    <property type="entry name" value="HD"/>
</dbReference>
<evidence type="ECO:0000256" key="2">
    <source>
        <dbReference type="RuleBase" id="RU000682"/>
    </source>
</evidence>
<dbReference type="SUPFAM" id="SSF46689">
    <property type="entry name" value="Homeodomain-like"/>
    <property type="match status" value="1"/>
</dbReference>
<evidence type="ECO:0000313" key="5">
    <source>
        <dbReference type="EMBL" id="PRP75942.1"/>
    </source>
</evidence>
<feature type="region of interest" description="Disordered" evidence="3">
    <location>
        <begin position="221"/>
        <end position="328"/>
    </location>
</feature>
<dbReference type="CDD" id="cd00086">
    <property type="entry name" value="homeodomain"/>
    <property type="match status" value="1"/>
</dbReference>
<dbReference type="GO" id="GO:0005634">
    <property type="term" value="C:nucleus"/>
    <property type="evidence" value="ECO:0007669"/>
    <property type="project" value="UniProtKB-SubCell"/>
</dbReference>
<feature type="domain" description="Homeobox" evidence="4">
    <location>
        <begin position="178"/>
        <end position="240"/>
    </location>
</feature>
<dbReference type="AlphaFoldDB" id="A0A2P6MW57"/>
<reference evidence="5 6" key="1">
    <citation type="journal article" date="2018" name="Genome Biol. Evol.">
        <title>Multiple Roots of Fruiting Body Formation in Amoebozoa.</title>
        <authorList>
            <person name="Hillmann F."/>
            <person name="Forbes G."/>
            <person name="Novohradska S."/>
            <person name="Ferling I."/>
            <person name="Riege K."/>
            <person name="Groth M."/>
            <person name="Westermann M."/>
            <person name="Marz M."/>
            <person name="Spaller T."/>
            <person name="Winckler T."/>
            <person name="Schaap P."/>
            <person name="Glockner G."/>
        </authorList>
    </citation>
    <scope>NUCLEOTIDE SEQUENCE [LARGE SCALE GENOMIC DNA]</scope>
    <source>
        <strain evidence="5 6">Jena</strain>
    </source>
</reference>
<accession>A0A2P6MW57</accession>
<feature type="compositionally biased region" description="Low complexity" evidence="3">
    <location>
        <begin position="90"/>
        <end position="102"/>
    </location>
</feature>
<feature type="compositionally biased region" description="Basic residues" evidence="3">
    <location>
        <begin position="228"/>
        <end position="239"/>
    </location>
</feature>
<organism evidence="5 6">
    <name type="scientific">Planoprotostelium fungivorum</name>
    <dbReference type="NCBI Taxonomy" id="1890364"/>
    <lineage>
        <taxon>Eukaryota</taxon>
        <taxon>Amoebozoa</taxon>
        <taxon>Evosea</taxon>
        <taxon>Variosea</taxon>
        <taxon>Cavosteliida</taxon>
        <taxon>Cavosteliaceae</taxon>
        <taxon>Planoprotostelium</taxon>
    </lineage>
</organism>
<dbReference type="Gene3D" id="1.10.10.60">
    <property type="entry name" value="Homeodomain-like"/>
    <property type="match status" value="2"/>
</dbReference>
<gene>
    <name evidence="5" type="ORF">PROFUN_01658</name>
</gene>
<sequence length="367" mass="43272">MTWVSRRRVKLSPQPATPSSMNDSSRSNMQQPPRPSSSITDTSIRDGEWKNRGTPMQQDGGHPFTSRTDVSMIGPQTAPQEMREHGALTAVTQTSSTSTTVVEAEPADTFETAGDRDTAPKIVYKPRWEAKTKEVVETLERAYKERPFTVEEIRELQEATGLSTDQIRRWNYDRKRNGKPKATRVGLTDNQWQRLSEEFHKDGREWIPVEERQALAEELGLSQEKILHWTRHSRSRGSGKKIGGEEREEERENHKKRPREKEEGRKTRGQKREKENKKAEEKSEEEKKREEEQKKKEEEEKTVQRKKEEEERERREKEEEEKRREANKYKGMCEYEIQRAKRIEENNRFLEMLQLPSLLNKKKTGRR</sequence>
<comment type="caution">
    <text evidence="5">The sequence shown here is derived from an EMBL/GenBank/DDBJ whole genome shotgun (WGS) entry which is preliminary data.</text>
</comment>
<dbReference type="InParanoid" id="A0A2P6MW57"/>
<feature type="compositionally biased region" description="Polar residues" evidence="3">
    <location>
        <begin position="17"/>
        <end position="42"/>
    </location>
</feature>
<dbReference type="PROSITE" id="PS50071">
    <property type="entry name" value="HOMEOBOX_2"/>
    <property type="match status" value="1"/>
</dbReference>
<keyword evidence="1 2" id="KW-0238">DNA-binding</keyword>
<evidence type="ECO:0000256" key="3">
    <source>
        <dbReference type="SAM" id="MobiDB-lite"/>
    </source>
</evidence>
<protein>
    <submittedName>
        <fullName evidence="5">IQ calmodulin-binding motif domain-containing protein</fullName>
    </submittedName>
</protein>
<dbReference type="EMBL" id="MDYQ01000353">
    <property type="protein sequence ID" value="PRP75942.1"/>
    <property type="molecule type" value="Genomic_DNA"/>
</dbReference>
<evidence type="ECO:0000256" key="1">
    <source>
        <dbReference type="PROSITE-ProRule" id="PRU00108"/>
    </source>
</evidence>
<feature type="region of interest" description="Disordered" evidence="3">
    <location>
        <begin position="1"/>
        <end position="75"/>
    </location>
</feature>